<proteinExistence type="predicted"/>
<name>L9JFH2_TUPCH</name>
<protein>
    <submittedName>
        <fullName evidence="1">Uncharacterized protein</fullName>
    </submittedName>
</protein>
<sequence>MLLAPFLSDSQSPQQLGVNIVNTTEGKQLHGTPCPGRRRLLRLVLQMFACAGARFPDVGHLCSQEWDRIPFA</sequence>
<evidence type="ECO:0000313" key="2">
    <source>
        <dbReference type="Proteomes" id="UP000011518"/>
    </source>
</evidence>
<reference evidence="2" key="1">
    <citation type="submission" date="2012-07" db="EMBL/GenBank/DDBJ databases">
        <title>Genome of the Chinese tree shrew, a rising model animal genetically related to primates.</title>
        <authorList>
            <person name="Zhang G."/>
            <person name="Fan Y."/>
            <person name="Yao Y."/>
            <person name="Huang Z."/>
        </authorList>
    </citation>
    <scope>NUCLEOTIDE SEQUENCE [LARGE SCALE GENOMIC DNA]</scope>
</reference>
<evidence type="ECO:0000313" key="1">
    <source>
        <dbReference type="EMBL" id="ELW49360.1"/>
    </source>
</evidence>
<reference evidence="2" key="2">
    <citation type="journal article" date="2013" name="Nat. Commun.">
        <title>Genome of the Chinese tree shrew.</title>
        <authorList>
            <person name="Fan Y."/>
            <person name="Huang Z.Y."/>
            <person name="Cao C.C."/>
            <person name="Chen C.S."/>
            <person name="Chen Y.X."/>
            <person name="Fan D.D."/>
            <person name="He J."/>
            <person name="Hou H.L."/>
            <person name="Hu L."/>
            <person name="Hu X.T."/>
            <person name="Jiang X.T."/>
            <person name="Lai R."/>
            <person name="Lang Y.S."/>
            <person name="Liang B."/>
            <person name="Liao S.G."/>
            <person name="Mu D."/>
            <person name="Ma Y.Y."/>
            <person name="Niu Y.Y."/>
            <person name="Sun X.Q."/>
            <person name="Xia J.Q."/>
            <person name="Xiao J."/>
            <person name="Xiong Z.Q."/>
            <person name="Xu L."/>
            <person name="Yang L."/>
            <person name="Zhang Y."/>
            <person name="Zhao W."/>
            <person name="Zhao X.D."/>
            <person name="Zheng Y.T."/>
            <person name="Zhou J.M."/>
            <person name="Zhu Y.B."/>
            <person name="Zhang G.J."/>
            <person name="Wang J."/>
            <person name="Yao Y.G."/>
        </authorList>
    </citation>
    <scope>NUCLEOTIDE SEQUENCE [LARGE SCALE GENOMIC DNA]</scope>
</reference>
<dbReference type="InParanoid" id="L9JFH2"/>
<accession>L9JFH2</accession>
<dbReference type="Proteomes" id="UP000011518">
    <property type="component" value="Unassembled WGS sequence"/>
</dbReference>
<dbReference type="EMBL" id="KB320999">
    <property type="protein sequence ID" value="ELW49360.1"/>
    <property type="molecule type" value="Genomic_DNA"/>
</dbReference>
<dbReference type="AlphaFoldDB" id="L9JFH2"/>
<gene>
    <name evidence="1" type="ORF">TREES_T100012318</name>
</gene>
<organism evidence="1 2">
    <name type="scientific">Tupaia chinensis</name>
    <name type="common">Chinese tree shrew</name>
    <name type="synonym">Tupaia belangeri chinensis</name>
    <dbReference type="NCBI Taxonomy" id="246437"/>
    <lineage>
        <taxon>Eukaryota</taxon>
        <taxon>Metazoa</taxon>
        <taxon>Chordata</taxon>
        <taxon>Craniata</taxon>
        <taxon>Vertebrata</taxon>
        <taxon>Euteleostomi</taxon>
        <taxon>Mammalia</taxon>
        <taxon>Eutheria</taxon>
        <taxon>Euarchontoglires</taxon>
        <taxon>Scandentia</taxon>
        <taxon>Tupaiidae</taxon>
        <taxon>Tupaia</taxon>
    </lineage>
</organism>
<keyword evidence="2" id="KW-1185">Reference proteome</keyword>